<reference evidence="1 2" key="1">
    <citation type="submission" date="2020-08" db="EMBL/GenBank/DDBJ databases">
        <title>Genome public.</title>
        <authorList>
            <person name="Liu C."/>
            <person name="Sun Q."/>
        </authorList>
    </citation>
    <scope>NUCLEOTIDE SEQUENCE [LARGE SCALE GENOMIC DNA]</scope>
    <source>
        <strain evidence="1 2">BX4</strain>
    </source>
</reference>
<sequence>MSDNRIRLFEGDVLLRGKHSAYVKFLVNDAKIFDKYIDVYLCGAVVGYLYNVKAPRDNSIQDTGKIYADAVSKHKQDCMFLYRLITLLDGAKSDEKECINRAFRYDTDDGKAEETKECLERFNAYARGGIEKLYDDLKSGATNRRDYIRNSIDYAKKFKDELDDSGVSYEEKLKREISGGRNI</sequence>
<organism evidence="1 2">
    <name type="scientific">Eubacterium segne</name>
    <dbReference type="NCBI Taxonomy" id="2763045"/>
    <lineage>
        <taxon>Bacteria</taxon>
        <taxon>Bacillati</taxon>
        <taxon>Bacillota</taxon>
        <taxon>Clostridia</taxon>
        <taxon>Eubacteriales</taxon>
        <taxon>Eubacteriaceae</taxon>
        <taxon>Eubacterium</taxon>
    </lineage>
</organism>
<accession>A0ABR7F6K6</accession>
<dbReference type="Proteomes" id="UP000597877">
    <property type="component" value="Unassembled WGS sequence"/>
</dbReference>
<keyword evidence="2" id="KW-1185">Reference proteome</keyword>
<evidence type="ECO:0000313" key="1">
    <source>
        <dbReference type="EMBL" id="MBC5668485.1"/>
    </source>
</evidence>
<dbReference type="EMBL" id="JACOOZ010000008">
    <property type="protein sequence ID" value="MBC5668485.1"/>
    <property type="molecule type" value="Genomic_DNA"/>
</dbReference>
<dbReference type="RefSeq" id="WP_118589748.1">
    <property type="nucleotide sequence ID" value="NZ_JACOOZ010000008.1"/>
</dbReference>
<protein>
    <submittedName>
        <fullName evidence="1">Uncharacterized protein</fullName>
    </submittedName>
</protein>
<evidence type="ECO:0000313" key="2">
    <source>
        <dbReference type="Proteomes" id="UP000597877"/>
    </source>
</evidence>
<gene>
    <name evidence="1" type="ORF">H8S00_10930</name>
</gene>
<name>A0ABR7F6K6_9FIRM</name>
<comment type="caution">
    <text evidence="1">The sequence shown here is derived from an EMBL/GenBank/DDBJ whole genome shotgun (WGS) entry which is preliminary data.</text>
</comment>
<proteinExistence type="predicted"/>